<keyword evidence="1" id="KW-0479">Metal-binding</keyword>
<dbReference type="Gene3D" id="3.20.20.60">
    <property type="entry name" value="Phosphoenolpyruvate-binding domains"/>
    <property type="match status" value="1"/>
</dbReference>
<dbReference type="CDD" id="cd00377">
    <property type="entry name" value="ICL_PEPM"/>
    <property type="match status" value="1"/>
</dbReference>
<protein>
    <submittedName>
        <fullName evidence="2">Isocitrate lyase/phosphoenolpyruvate mutase family protein</fullName>
    </submittedName>
</protein>
<gene>
    <name evidence="2" type="ORF">I1A42_18305</name>
</gene>
<dbReference type="Proteomes" id="UP000597206">
    <property type="component" value="Unassembled WGS sequence"/>
</dbReference>
<proteinExistence type="predicted"/>
<reference evidence="2 3" key="1">
    <citation type="submission" date="2020-11" db="EMBL/GenBank/DDBJ databases">
        <title>Vibrio nitrifigilis sp. nov., a marine nitrogen-fixing bacterium isolated from the lagoon sediment of an islet inside an atoll.</title>
        <authorList>
            <person name="Wang L.-T."/>
            <person name="Shieh W.Y."/>
        </authorList>
    </citation>
    <scope>NUCLEOTIDE SEQUENCE [LARGE SCALE GENOMIC DNA]</scope>
    <source>
        <strain evidence="2 3">NFV-1</strain>
    </source>
</reference>
<comment type="caution">
    <text evidence="2">The sequence shown here is derived from an EMBL/GenBank/DDBJ whole genome shotgun (WGS) entry which is preliminary data.</text>
</comment>
<dbReference type="PANTHER" id="PTHR42905:SF16">
    <property type="entry name" value="CARBOXYPHOSPHONOENOLPYRUVATE PHOSPHONOMUTASE-LIKE PROTEIN (AFU_ORTHOLOGUE AFUA_5G07230)"/>
    <property type="match status" value="1"/>
</dbReference>
<dbReference type="InterPro" id="IPR040442">
    <property type="entry name" value="Pyrv_kinase-like_dom_sf"/>
</dbReference>
<organism evidence="2 3">
    <name type="scientific">Vibrio nitrifigilis</name>
    <dbReference type="NCBI Taxonomy" id="2789781"/>
    <lineage>
        <taxon>Bacteria</taxon>
        <taxon>Pseudomonadati</taxon>
        <taxon>Pseudomonadota</taxon>
        <taxon>Gammaproteobacteria</taxon>
        <taxon>Vibrionales</taxon>
        <taxon>Vibrionaceae</taxon>
        <taxon>Vibrio</taxon>
    </lineage>
</organism>
<dbReference type="InterPro" id="IPR039556">
    <property type="entry name" value="ICL/PEPM"/>
</dbReference>
<evidence type="ECO:0000313" key="3">
    <source>
        <dbReference type="Proteomes" id="UP000597206"/>
    </source>
</evidence>
<dbReference type="PANTHER" id="PTHR42905">
    <property type="entry name" value="PHOSPHOENOLPYRUVATE CARBOXYLASE"/>
    <property type="match status" value="1"/>
</dbReference>
<dbReference type="InterPro" id="IPR015813">
    <property type="entry name" value="Pyrv/PenolPyrv_kinase-like_dom"/>
</dbReference>
<dbReference type="GO" id="GO:0016829">
    <property type="term" value="F:lyase activity"/>
    <property type="evidence" value="ECO:0007669"/>
    <property type="project" value="UniProtKB-KW"/>
</dbReference>
<keyword evidence="3" id="KW-1185">Reference proteome</keyword>
<dbReference type="EMBL" id="JADPMR010000004">
    <property type="protein sequence ID" value="MBF9002427.1"/>
    <property type="molecule type" value="Genomic_DNA"/>
</dbReference>
<keyword evidence="2" id="KW-0456">Lyase</keyword>
<dbReference type="Pfam" id="PF13714">
    <property type="entry name" value="PEP_mutase"/>
    <property type="match status" value="1"/>
</dbReference>
<accession>A0ABS0GJA9</accession>
<name>A0ABS0GJA9_9VIBR</name>
<evidence type="ECO:0000256" key="1">
    <source>
        <dbReference type="ARBA" id="ARBA00022723"/>
    </source>
</evidence>
<evidence type="ECO:0000313" key="2">
    <source>
        <dbReference type="EMBL" id="MBF9002427.1"/>
    </source>
</evidence>
<sequence>MFKNMHEMEELLVIGNVWDVPSAKIAESVGFSVIGTSSAAIAKNLGKEDGENIRFEDLLSIVKAIAKSTELPLTVDLESGYGETPEIIAKNIMELVKIGVVGVNIEDSVVLDGERSLCDSALFGKILEKVRKYISEADLEIFINVRSDVFLLNVEDPLETSIERIDCYQQAGADGIFLPCISKQEDIRSVVDSTSLPINVMCLPGLPSFSELKTLGVKRISMGNFVHEAMLASLASTLASVKREQSFDTLFI</sequence>
<dbReference type="SUPFAM" id="SSF51621">
    <property type="entry name" value="Phosphoenolpyruvate/pyruvate domain"/>
    <property type="match status" value="1"/>
</dbReference>
<dbReference type="RefSeq" id="WP_196124322.1">
    <property type="nucleotide sequence ID" value="NZ_JADPMR010000004.1"/>
</dbReference>